<feature type="chain" id="PRO_5045910101" description="Glycosyltransferase family 25 protein" evidence="2">
    <location>
        <begin position="28"/>
        <end position="488"/>
    </location>
</feature>
<dbReference type="RefSeq" id="XP_069199278.1">
    <property type="nucleotide sequence ID" value="XM_069342775.1"/>
</dbReference>
<dbReference type="EMBL" id="JBFMKM010000012">
    <property type="protein sequence ID" value="KAL1303002.1"/>
    <property type="molecule type" value="Genomic_DNA"/>
</dbReference>
<dbReference type="GeneID" id="95977020"/>
<reference evidence="3 4" key="1">
    <citation type="submission" date="2024-07" db="EMBL/GenBank/DDBJ databases">
        <title>Draft sequence of the Neodothiora populina.</title>
        <authorList>
            <person name="Drown D.D."/>
            <person name="Schuette U.S."/>
            <person name="Buechlein A.B."/>
            <person name="Rusch D.R."/>
            <person name="Winton L.W."/>
            <person name="Adams G.A."/>
        </authorList>
    </citation>
    <scope>NUCLEOTIDE SEQUENCE [LARGE SCALE GENOMIC DNA]</scope>
    <source>
        <strain evidence="3 4">CPC 39397</strain>
    </source>
</reference>
<feature type="region of interest" description="Disordered" evidence="1">
    <location>
        <begin position="368"/>
        <end position="417"/>
    </location>
</feature>
<accession>A0ABR3PA10</accession>
<evidence type="ECO:0000256" key="2">
    <source>
        <dbReference type="SAM" id="SignalP"/>
    </source>
</evidence>
<keyword evidence="4" id="KW-1185">Reference proteome</keyword>
<evidence type="ECO:0000256" key="1">
    <source>
        <dbReference type="SAM" id="MobiDB-lite"/>
    </source>
</evidence>
<feature type="compositionally biased region" description="Basic and acidic residues" evidence="1">
    <location>
        <begin position="373"/>
        <end position="417"/>
    </location>
</feature>
<gene>
    <name evidence="3" type="ORF">AAFC00_003318</name>
</gene>
<feature type="signal peptide" evidence="2">
    <location>
        <begin position="1"/>
        <end position="27"/>
    </location>
</feature>
<name>A0ABR3PA10_9PEZI</name>
<evidence type="ECO:0000313" key="3">
    <source>
        <dbReference type="EMBL" id="KAL1303002.1"/>
    </source>
</evidence>
<protein>
    <recommendedName>
        <fullName evidence="5">Glycosyltransferase family 25 protein</fullName>
    </recommendedName>
</protein>
<sequence>MELRRRRLFVIVAFCALVFLIYSKGDAVELPSLSGLERGVLHRHVPADSIQEQEPIVEEAPITQPALPPGIEPANSTLGFGAIVAVSHATSPRRQGLLAAAYITDLNISIPDQPAWTDEDVDRLRRPPKETRMTRGSALAWLGHLNALRWFLSTDLETVLILEDDVDWDIRLRTQQVPRVAAAARTLTAREAGINQTSSRGDKNRNIVVQESSFMSTASAGGYWGETSGNASWDLMYLGHCGDRFYPETWNDEIRSKASFEDPSVPPLHSLHTFTRRFLTRLGIGTETRILHKSINPLCTFGFALTRHAAYRLLHEIAPREQEGGCQAYDVRILETCRDKGFRCWTVTPELFHHQDAASMIAGVDKAAKTAQKSREQLEDADDERERLEKSRTYMSAEERKKFDKESARLQKEKEDKLRKDKEKLRLKLSGVDDRGRLMGAAQNIRCGIRGAGMFSEDPSTLEYLREVVGVQGRCLRDEMAEDMSRWP</sequence>
<organism evidence="3 4">
    <name type="scientific">Neodothiora populina</name>
    <dbReference type="NCBI Taxonomy" id="2781224"/>
    <lineage>
        <taxon>Eukaryota</taxon>
        <taxon>Fungi</taxon>
        <taxon>Dikarya</taxon>
        <taxon>Ascomycota</taxon>
        <taxon>Pezizomycotina</taxon>
        <taxon>Dothideomycetes</taxon>
        <taxon>Dothideomycetidae</taxon>
        <taxon>Dothideales</taxon>
        <taxon>Dothioraceae</taxon>
        <taxon>Neodothiora</taxon>
    </lineage>
</organism>
<proteinExistence type="predicted"/>
<comment type="caution">
    <text evidence="3">The sequence shown here is derived from an EMBL/GenBank/DDBJ whole genome shotgun (WGS) entry which is preliminary data.</text>
</comment>
<evidence type="ECO:0008006" key="5">
    <source>
        <dbReference type="Google" id="ProtNLM"/>
    </source>
</evidence>
<dbReference type="Proteomes" id="UP001562354">
    <property type="component" value="Unassembled WGS sequence"/>
</dbReference>
<keyword evidence="2" id="KW-0732">Signal</keyword>
<evidence type="ECO:0000313" key="4">
    <source>
        <dbReference type="Proteomes" id="UP001562354"/>
    </source>
</evidence>